<keyword evidence="3" id="KW-0238">DNA-binding</keyword>
<name>A0ABP3NIN7_9GAMM</name>
<dbReference type="PANTHER" id="PTHR30537:SF21">
    <property type="entry name" value="HTH-TYPE TRANSCRIPTIONAL REGULATOR SINR-RELATED"/>
    <property type="match status" value="1"/>
</dbReference>
<dbReference type="InterPro" id="IPR005119">
    <property type="entry name" value="LysR_subst-bd"/>
</dbReference>
<dbReference type="InterPro" id="IPR036388">
    <property type="entry name" value="WH-like_DNA-bd_sf"/>
</dbReference>
<organism evidence="6 7">
    <name type="scientific">Rheinheimera aquimaris</name>
    <dbReference type="NCBI Taxonomy" id="412437"/>
    <lineage>
        <taxon>Bacteria</taxon>
        <taxon>Pseudomonadati</taxon>
        <taxon>Pseudomonadota</taxon>
        <taxon>Gammaproteobacteria</taxon>
        <taxon>Chromatiales</taxon>
        <taxon>Chromatiaceae</taxon>
        <taxon>Rheinheimera</taxon>
    </lineage>
</organism>
<comment type="caution">
    <text evidence="6">The sequence shown here is derived from an EMBL/GenBank/DDBJ whole genome shotgun (WGS) entry which is preliminary data.</text>
</comment>
<evidence type="ECO:0000259" key="5">
    <source>
        <dbReference type="PROSITE" id="PS50931"/>
    </source>
</evidence>
<keyword evidence="7" id="KW-1185">Reference proteome</keyword>
<dbReference type="Proteomes" id="UP001501169">
    <property type="component" value="Unassembled WGS sequence"/>
</dbReference>
<reference evidence="7" key="1">
    <citation type="journal article" date="2019" name="Int. J. Syst. Evol. Microbiol.">
        <title>The Global Catalogue of Microorganisms (GCM) 10K type strain sequencing project: providing services to taxonomists for standard genome sequencing and annotation.</title>
        <authorList>
            <consortium name="The Broad Institute Genomics Platform"/>
            <consortium name="The Broad Institute Genome Sequencing Center for Infectious Disease"/>
            <person name="Wu L."/>
            <person name="Ma J."/>
        </authorList>
    </citation>
    <scope>NUCLEOTIDE SEQUENCE [LARGE SCALE GENOMIC DNA]</scope>
    <source>
        <strain evidence="7">JCM 14331</strain>
    </source>
</reference>
<sequence>MRIMHDLKIFIAVARLQNLTQVAHQLNLTPAATSAAIKRLEQQVGAELFVRSTRSLRLTKAGDTFLAYCQQGVDQIDEGIRQLQQQRQSFSGQLQLSVPSDLGRNLLLNWLDEFGLLHPDLHLRLYISDRLTDLYKHPVDVAIRYGHLADSSMVALPLCAENYRVLCAAPDYIAQCGELTHPLQLAEHRCLCFMLRDSTHTRWQFRQAGNPLSIDIKGDYISDDGDVVRRWAVAGRGIAFKSLLDVSEDLLSGKLRVLCADWQGESAPLSLLVPGRQQLTPVVMALRDFLTQKLQQQFDKTLATGIRR</sequence>
<dbReference type="SUPFAM" id="SSF46785">
    <property type="entry name" value="Winged helix' DNA-binding domain"/>
    <property type="match status" value="1"/>
</dbReference>
<protein>
    <submittedName>
        <fullName evidence="6">LysR family transcriptional regulator</fullName>
    </submittedName>
</protein>
<dbReference type="Gene3D" id="1.10.10.10">
    <property type="entry name" value="Winged helix-like DNA-binding domain superfamily/Winged helix DNA-binding domain"/>
    <property type="match status" value="1"/>
</dbReference>
<dbReference type="Pfam" id="PF03466">
    <property type="entry name" value="LysR_substrate"/>
    <property type="match status" value="1"/>
</dbReference>
<dbReference type="RefSeq" id="WP_226766164.1">
    <property type="nucleotide sequence ID" value="NZ_BAAAEO010000002.1"/>
</dbReference>
<accession>A0ABP3NIN7</accession>
<evidence type="ECO:0000256" key="2">
    <source>
        <dbReference type="ARBA" id="ARBA00023015"/>
    </source>
</evidence>
<keyword evidence="4" id="KW-0804">Transcription</keyword>
<comment type="similarity">
    <text evidence="1">Belongs to the LysR transcriptional regulatory family.</text>
</comment>
<dbReference type="EMBL" id="BAAAEO010000002">
    <property type="protein sequence ID" value="GAA0545720.1"/>
    <property type="molecule type" value="Genomic_DNA"/>
</dbReference>
<dbReference type="Pfam" id="PF00126">
    <property type="entry name" value="HTH_1"/>
    <property type="match status" value="1"/>
</dbReference>
<proteinExistence type="inferred from homology"/>
<feature type="domain" description="HTH lysR-type" evidence="5">
    <location>
        <begin position="1"/>
        <end position="59"/>
    </location>
</feature>
<dbReference type="InterPro" id="IPR058163">
    <property type="entry name" value="LysR-type_TF_proteobact-type"/>
</dbReference>
<evidence type="ECO:0000313" key="6">
    <source>
        <dbReference type="EMBL" id="GAA0545720.1"/>
    </source>
</evidence>
<evidence type="ECO:0000256" key="3">
    <source>
        <dbReference type="ARBA" id="ARBA00023125"/>
    </source>
</evidence>
<evidence type="ECO:0000256" key="1">
    <source>
        <dbReference type="ARBA" id="ARBA00009437"/>
    </source>
</evidence>
<dbReference type="InterPro" id="IPR000847">
    <property type="entry name" value="LysR_HTH_N"/>
</dbReference>
<dbReference type="CDD" id="cd08422">
    <property type="entry name" value="PBP2_CrgA_like"/>
    <property type="match status" value="1"/>
</dbReference>
<evidence type="ECO:0000256" key="4">
    <source>
        <dbReference type="ARBA" id="ARBA00023163"/>
    </source>
</evidence>
<keyword evidence="2" id="KW-0805">Transcription regulation</keyword>
<dbReference type="PANTHER" id="PTHR30537">
    <property type="entry name" value="HTH-TYPE TRANSCRIPTIONAL REGULATOR"/>
    <property type="match status" value="1"/>
</dbReference>
<dbReference type="SUPFAM" id="SSF53850">
    <property type="entry name" value="Periplasmic binding protein-like II"/>
    <property type="match status" value="1"/>
</dbReference>
<dbReference type="InterPro" id="IPR036390">
    <property type="entry name" value="WH_DNA-bd_sf"/>
</dbReference>
<evidence type="ECO:0000313" key="7">
    <source>
        <dbReference type="Proteomes" id="UP001501169"/>
    </source>
</evidence>
<gene>
    <name evidence="6" type="ORF">GCM10009098_11590</name>
</gene>
<dbReference type="PRINTS" id="PR00039">
    <property type="entry name" value="HTHLYSR"/>
</dbReference>
<dbReference type="PROSITE" id="PS50931">
    <property type="entry name" value="HTH_LYSR"/>
    <property type="match status" value="1"/>
</dbReference>
<dbReference type="Gene3D" id="3.40.190.290">
    <property type="match status" value="1"/>
</dbReference>